<proteinExistence type="predicted"/>
<dbReference type="Proteomes" id="UP000292665">
    <property type="component" value="Unassembled WGS sequence"/>
</dbReference>
<accession>A0A4Q5C6F3</accession>
<gene>
    <name evidence="1" type="ORF">EAI93_06745</name>
</gene>
<dbReference type="GeneID" id="97328099"/>
<evidence type="ECO:0000313" key="2">
    <source>
        <dbReference type="Proteomes" id="UP000292665"/>
    </source>
</evidence>
<comment type="caution">
    <text evidence="1">The sequence shown here is derived from an EMBL/GenBank/DDBJ whole genome shotgun (WGS) entry which is preliminary data.</text>
</comment>
<dbReference type="RefSeq" id="WP_055297247.1">
    <property type="nucleotide sequence ID" value="NZ_CAUCNQ010000009.1"/>
</dbReference>
<name>A0A4Q5C6F3_9FIRM</name>
<organism evidence="1 2">
    <name type="scientific">[Ruminococcus] torques</name>
    <dbReference type="NCBI Taxonomy" id="33039"/>
    <lineage>
        <taxon>Bacteria</taxon>
        <taxon>Bacillati</taxon>
        <taxon>Bacillota</taxon>
        <taxon>Clostridia</taxon>
        <taxon>Lachnospirales</taxon>
        <taxon>Lachnospiraceae</taxon>
        <taxon>Mediterraneibacter</taxon>
    </lineage>
</organism>
<protein>
    <submittedName>
        <fullName evidence="1">Uncharacterized protein</fullName>
    </submittedName>
</protein>
<dbReference type="Pfam" id="PF20063">
    <property type="entry name" value="DUF6462"/>
    <property type="match status" value="1"/>
</dbReference>
<dbReference type="InterPro" id="IPR045591">
    <property type="entry name" value="DUF6462"/>
</dbReference>
<sequence length="87" mass="10314">MRKRKAQAPDLEKYLDGKGRRFVNYAQGAKLYDVSYWSFVRAAKEAQSNYPIRKTAIVDLNILEKFLEENPQVVARLEESRRKRHEK</sequence>
<dbReference type="AlphaFoldDB" id="A0A4Q5C6F3"/>
<dbReference type="EMBL" id="RCYR01000010">
    <property type="protein sequence ID" value="RYS80273.1"/>
    <property type="molecule type" value="Genomic_DNA"/>
</dbReference>
<evidence type="ECO:0000313" key="1">
    <source>
        <dbReference type="EMBL" id="RYS80273.1"/>
    </source>
</evidence>
<reference evidence="1 2" key="1">
    <citation type="journal article" date="2019" name="Science, e1252229">
        <title>Invertible promoters mediate bacterial phase variation, antibiotic resistance, and host adaptation in the gut.</title>
        <authorList>
            <person name="Jiang X."/>
            <person name="Hall A.B."/>
            <person name="Arthur T.D."/>
            <person name="Plichta D.R."/>
            <person name="Covington C.T."/>
            <person name="Poyet M."/>
            <person name="Crothers J."/>
            <person name="Moses P.L."/>
            <person name="Tolonen A.C."/>
            <person name="Vlamakis H."/>
            <person name="Alm E.J."/>
            <person name="Xavier R.J."/>
        </authorList>
    </citation>
    <scope>NUCLEOTIDE SEQUENCE [LARGE SCALE GENOMIC DNA]</scope>
    <source>
        <strain evidence="2">aa_0143</strain>
    </source>
</reference>